<sequence length="310" mass="35917">MESTQQMASSIINSSFEAAVVAATSTLELMGIEYDYNEVFTRVKSKFEFVMDDSGVRNNLMGKAFTIDQALNNRFNSAMRNRNWMCDSKTISKLDEDVNKLRMMLSSKGIDQKMRVLNSCFSVKRIPGKSSSIIRCTRLMRDKLERGEVEVDDSFVEERMETDTIDWKSRYEQLEKRFETSKQKTTEKYNAWAAKAKKANENLNALQSVITQQQKTIMELQEQNRRIEAELQAKLSSVTGSIEWFLRSLELPDDAKLDVEQQLNSIDLINPSSALDDIETLIRNVLLDYDRLFLMFKGMLQRCNLDYVYE</sequence>
<dbReference type="HAMAP" id="MF_04090">
    <property type="entry name" value="ROTA_NSP3"/>
    <property type="match status" value="1"/>
</dbReference>
<evidence type="ECO:0000256" key="4">
    <source>
        <dbReference type="HAMAP-Rule" id="MF_04094"/>
    </source>
</evidence>
<proteinExistence type="inferred from homology"/>
<reference evidence="5" key="1">
    <citation type="submission" date="2020-04" db="EMBL/GenBank/DDBJ databases">
        <title>Genomic Characterization of Group A Rotavirus Strains CC425, EDIM, and Ph158.</title>
        <authorList>
            <person name="Katz E.M."/>
            <person name="Mijatovic Rustempasic S."/>
            <person name="Bowen M.D."/>
        </authorList>
    </citation>
    <scope>NUCLEOTIDE SEQUENCE</scope>
    <source>
        <strain evidence="5">EDIM</strain>
    </source>
</reference>
<name>A0A8K1ZRK9_9REOV</name>
<dbReference type="EMBL" id="MT276822">
    <property type="protein sequence ID" value="UHH90652.1"/>
    <property type="molecule type" value="Genomic_RNA"/>
</dbReference>
<keyword evidence="4" id="KW-0175">Coiled coil</keyword>
<dbReference type="SUPFAM" id="SSF69903">
    <property type="entry name" value="NSP3 homodimer"/>
    <property type="match status" value="1"/>
</dbReference>
<dbReference type="HAMAP" id="MF_04094">
    <property type="entry name" value="ROTA_A_NSP3"/>
    <property type="match status" value="1"/>
</dbReference>
<dbReference type="GO" id="GO:0030430">
    <property type="term" value="C:host cell cytoplasm"/>
    <property type="evidence" value="ECO:0007669"/>
    <property type="project" value="UniProtKB-SubCell"/>
</dbReference>
<evidence type="ECO:0000256" key="2">
    <source>
        <dbReference type="ARBA" id="ARBA00022884"/>
    </source>
</evidence>
<keyword evidence="1 4" id="KW-0810">Translation regulation</keyword>
<dbReference type="GO" id="GO:0003723">
    <property type="term" value="F:RNA binding"/>
    <property type="evidence" value="ECO:0007669"/>
    <property type="project" value="UniProtKB-UniRule"/>
</dbReference>
<comment type="function">
    <text evidence="4">Plays an important role in stimulating the translation of viral mRNAs. These mRNAs are capped but not polyadenylated, instead terminating in a conserved sequence 'GACC' at the 3' that is recognized by NSP3, which competes with host PABPC1 for EIF4G1 binding. The interaction between NSP3 and host EIF4G1 stabilizes the EIF4E-EIF4G1 interaction, thereby facilitating the initiation of capped mRNA translation.</text>
</comment>
<feature type="region of interest" description="Interaction with host EIF4G1" evidence="4">
    <location>
        <begin position="205"/>
        <end position="310"/>
    </location>
</feature>
<dbReference type="InterPro" id="IPR036082">
    <property type="entry name" value="NSP3_sf"/>
</dbReference>
<evidence type="ECO:0000256" key="1">
    <source>
        <dbReference type="ARBA" id="ARBA00022845"/>
    </source>
</evidence>
<dbReference type="Gene3D" id="1.20.5.970">
    <property type="entry name" value="Nonstructural RNA-binding protein"/>
    <property type="match status" value="1"/>
</dbReference>
<accession>A0A8K1ZRK9</accession>
<dbReference type="SUPFAM" id="SSF58030">
    <property type="entry name" value="Rotavirus nonstructural proteins"/>
    <property type="match status" value="1"/>
</dbReference>
<comment type="subcellular location">
    <subcellularLocation>
        <location evidence="4">Host cytoplasm</location>
    </subcellularLocation>
</comment>
<comment type="subunit">
    <text evidence="4">Homodimer. Interacts (via the coiled-coil region) with host ZC3H7B (via LD motif). Interacts with host EIF4G1.</text>
</comment>
<organism evidence="5">
    <name type="scientific">Murine rotavirus A</name>
    <dbReference type="NCBI Taxonomy" id="418976"/>
    <lineage>
        <taxon>Viruses</taxon>
        <taxon>Riboviria</taxon>
        <taxon>Orthornavirae</taxon>
        <taxon>Duplornaviricota</taxon>
        <taxon>Resentoviricetes</taxon>
        <taxon>Reovirales</taxon>
        <taxon>Sedoreoviridae</taxon>
        <taxon>Rotavirus</taxon>
        <taxon>Murine rotavirus</taxon>
    </lineage>
</organism>
<dbReference type="Gene3D" id="3.30.70.1610">
    <property type="match status" value="1"/>
</dbReference>
<keyword evidence="3 4" id="KW-1035">Host cytoplasm</keyword>
<protein>
    <recommendedName>
        <fullName evidence="4">Non-structural protein 3</fullName>
        <shortName evidence="4">NSP3</shortName>
    </recommendedName>
    <alternativeName>
        <fullName evidence="4">NCVP4</fullName>
    </alternativeName>
    <alternativeName>
        <fullName evidence="4">Non-structural RNA-binding protein 34</fullName>
        <shortName evidence="4">NS34</shortName>
    </alternativeName>
</protein>
<evidence type="ECO:0000256" key="3">
    <source>
        <dbReference type="ARBA" id="ARBA00023200"/>
    </source>
</evidence>
<keyword evidence="2 4" id="KW-0694">RNA-binding</keyword>
<dbReference type="InterPro" id="IPR042519">
    <property type="entry name" value="NSP3_N_rotavirus"/>
</dbReference>
<feature type="coiled-coil region" evidence="4">
    <location>
        <begin position="163"/>
        <end position="234"/>
    </location>
</feature>
<dbReference type="InterPro" id="IPR002873">
    <property type="entry name" value="Rotavirus_NSP3"/>
</dbReference>
<feature type="region of interest" description="RNA-binding" evidence="4">
    <location>
        <begin position="1"/>
        <end position="146"/>
    </location>
</feature>
<feature type="region of interest" description="Dimerization" evidence="4">
    <location>
        <begin position="147"/>
        <end position="203"/>
    </location>
</feature>
<dbReference type="Gene3D" id="6.10.280.20">
    <property type="entry name" value="Rotavirus non-structural protein NSP3, N-terminal domain"/>
    <property type="match status" value="1"/>
</dbReference>
<keyword evidence="4" id="KW-0945">Host-virus interaction</keyword>
<comment type="similarity">
    <text evidence="4">Belongs to the rotavirus A NSP3 protein family.</text>
</comment>
<gene>
    <name evidence="5" type="primary">NSP3</name>
</gene>
<feature type="region of interest" description="Interaction with host ZC3H7B" evidence="4">
    <location>
        <begin position="167"/>
        <end position="231"/>
    </location>
</feature>
<dbReference type="CDD" id="cd20714">
    <property type="entry name" value="NSP3_rotavirus"/>
    <property type="match status" value="1"/>
</dbReference>
<evidence type="ECO:0000313" key="5">
    <source>
        <dbReference type="EMBL" id="UHH90652.1"/>
    </source>
</evidence>
<dbReference type="Pfam" id="PF01665">
    <property type="entry name" value="Rota_NSP3"/>
    <property type="match status" value="1"/>
</dbReference>